<dbReference type="GO" id="GO:0009072">
    <property type="term" value="P:aromatic amino acid metabolic process"/>
    <property type="evidence" value="ECO:0007669"/>
    <property type="project" value="InterPro"/>
</dbReference>
<dbReference type="InterPro" id="IPR045865">
    <property type="entry name" value="ACT-like_dom_sf"/>
</dbReference>
<keyword evidence="10" id="KW-1185">Reference proteome</keyword>
<dbReference type="InterPro" id="IPR036329">
    <property type="entry name" value="Aro-AA_hydroxylase_C_sf"/>
</dbReference>
<dbReference type="KEGG" id="caua:113052456"/>
<evidence type="ECO:0000259" key="9">
    <source>
        <dbReference type="PROSITE" id="PS51671"/>
    </source>
</evidence>
<evidence type="ECO:0000256" key="6">
    <source>
        <dbReference type="ARBA" id="ARBA00023033"/>
    </source>
</evidence>
<dbReference type="Pfam" id="PF01842">
    <property type="entry name" value="ACT"/>
    <property type="match status" value="1"/>
</dbReference>
<dbReference type="InterPro" id="IPR019774">
    <property type="entry name" value="Aromatic-AA_hydroxylase_C"/>
</dbReference>
<dbReference type="PANTHER" id="PTHR11473:SF23">
    <property type="entry name" value="TRYPTOPHAN 5-HYDROXYLASE 1"/>
    <property type="match status" value="1"/>
</dbReference>
<dbReference type="Proteomes" id="UP000515129">
    <property type="component" value="Chromosome 32"/>
</dbReference>
<comment type="similarity">
    <text evidence="2">Belongs to the biopterin-dependent aromatic amino acid hydroxylase family.</text>
</comment>
<name>A0A6P6KK77_CARAU</name>
<dbReference type="InterPro" id="IPR036951">
    <property type="entry name" value="ArAA_hydroxylase_sf"/>
</dbReference>
<dbReference type="SUPFAM" id="SSF56534">
    <property type="entry name" value="Aromatic aminoacid monoxygenases, catalytic and oligomerization domains"/>
    <property type="match status" value="1"/>
</dbReference>
<evidence type="ECO:0000256" key="4">
    <source>
        <dbReference type="ARBA" id="ARBA00023002"/>
    </source>
</evidence>
<proteinExistence type="inferred from homology"/>
<dbReference type="GO" id="GO:0043005">
    <property type="term" value="C:neuron projection"/>
    <property type="evidence" value="ECO:0007669"/>
    <property type="project" value="TreeGrafter"/>
</dbReference>
<organism evidence="10 11">
    <name type="scientific">Carassius auratus</name>
    <name type="common">Goldfish</name>
    <dbReference type="NCBI Taxonomy" id="7957"/>
    <lineage>
        <taxon>Eukaryota</taxon>
        <taxon>Metazoa</taxon>
        <taxon>Chordata</taxon>
        <taxon>Craniata</taxon>
        <taxon>Vertebrata</taxon>
        <taxon>Euteleostomi</taxon>
        <taxon>Actinopterygii</taxon>
        <taxon>Neopterygii</taxon>
        <taxon>Teleostei</taxon>
        <taxon>Ostariophysi</taxon>
        <taxon>Cypriniformes</taxon>
        <taxon>Cyprinidae</taxon>
        <taxon>Cyprininae</taxon>
        <taxon>Carassius</taxon>
    </lineage>
</organism>
<evidence type="ECO:0000256" key="3">
    <source>
        <dbReference type="ARBA" id="ARBA00022723"/>
    </source>
</evidence>
<dbReference type="InterPro" id="IPR002912">
    <property type="entry name" value="ACT_dom"/>
</dbReference>
<dbReference type="InterPro" id="IPR001273">
    <property type="entry name" value="ArAA_hydroxylase"/>
</dbReference>
<keyword evidence="5" id="KW-0408">Iron</keyword>
<reference evidence="11" key="1">
    <citation type="submission" date="2025-08" db="UniProtKB">
        <authorList>
            <consortium name="RefSeq"/>
        </authorList>
    </citation>
    <scope>IDENTIFICATION</scope>
    <source>
        <strain evidence="11">Wakin</strain>
        <tissue evidence="11">Muscle</tissue>
    </source>
</reference>
<dbReference type="GO" id="GO:0005506">
    <property type="term" value="F:iron ion binding"/>
    <property type="evidence" value="ECO:0007669"/>
    <property type="project" value="InterPro"/>
</dbReference>
<keyword evidence="6" id="KW-0503">Monooxygenase</keyword>
<evidence type="ECO:0000256" key="2">
    <source>
        <dbReference type="ARBA" id="ARBA00009712"/>
    </source>
</evidence>
<keyword evidence="4" id="KW-0560">Oxidoreductase</keyword>
<dbReference type="RefSeq" id="XP_026072673.1">
    <property type="nucleotide sequence ID" value="XM_026216888.1"/>
</dbReference>
<protein>
    <submittedName>
        <fullName evidence="11">Tryptophan 5-hydroxylase-like</fullName>
    </submittedName>
</protein>
<dbReference type="PANTHER" id="PTHR11473">
    <property type="entry name" value="AROMATIC AMINO ACID HYDROXYLASE"/>
    <property type="match status" value="1"/>
</dbReference>
<dbReference type="PROSITE" id="PS51671">
    <property type="entry name" value="ACT"/>
    <property type="match status" value="1"/>
</dbReference>
<dbReference type="Pfam" id="PF00351">
    <property type="entry name" value="Biopterin_H"/>
    <property type="match status" value="1"/>
</dbReference>
<dbReference type="GeneID" id="113052456"/>
<evidence type="ECO:0000256" key="7">
    <source>
        <dbReference type="ARBA" id="ARBA00037406"/>
    </source>
</evidence>
<evidence type="ECO:0000259" key="8">
    <source>
        <dbReference type="PROSITE" id="PS51410"/>
    </source>
</evidence>
<evidence type="ECO:0000256" key="5">
    <source>
        <dbReference type="ARBA" id="ARBA00023004"/>
    </source>
</evidence>
<comment type="cofactor">
    <cofactor evidence="1">
        <name>Fe(2+)</name>
        <dbReference type="ChEBI" id="CHEBI:29033"/>
    </cofactor>
</comment>
<keyword evidence="3" id="KW-0479">Metal-binding</keyword>
<sequence length="195" mass="22763">MLSNKLDGQRRGRSFDSINKRYEDKQLNNELNKTNFHKTEENKDKICSSKREHAAIVFSLKNEVGGLVKALKLFQDNQVKLLHIESRKSRRRNSELEVLVDCDSDRETLKEVVQLLRKQTSIITMDSPDRFSTPANDLAEVPWFPKKISDLDKSACRVLMYGSDLDADHPGFKDNIYRKRRKYFADLAMSYKQYV</sequence>
<dbReference type="AlphaFoldDB" id="A0A6P6KK77"/>
<dbReference type="CDD" id="cd04929">
    <property type="entry name" value="ACT_TPH"/>
    <property type="match status" value="1"/>
</dbReference>
<gene>
    <name evidence="11" type="primary">LOC113052456</name>
</gene>
<dbReference type="Gene3D" id="1.10.800.10">
    <property type="entry name" value="Aromatic amino acid hydroxylase"/>
    <property type="match status" value="1"/>
</dbReference>
<evidence type="ECO:0000256" key="1">
    <source>
        <dbReference type="ARBA" id="ARBA00001954"/>
    </source>
</evidence>
<comment type="function">
    <text evidence="7">Oxidizes L-tryptophan to 5-hydroxy-l-tryptophan in the rate-determining step of serotonin biosynthesis.</text>
</comment>
<dbReference type="OrthoDB" id="983542at2759"/>
<dbReference type="SUPFAM" id="SSF55021">
    <property type="entry name" value="ACT-like"/>
    <property type="match status" value="1"/>
</dbReference>
<feature type="domain" description="ACT" evidence="9">
    <location>
        <begin position="55"/>
        <end position="130"/>
    </location>
</feature>
<feature type="domain" description="Biopterin-dependent aromatic amino acid hydroxylase family profile" evidence="8">
    <location>
        <begin position="129"/>
        <end position="195"/>
    </location>
</feature>
<dbReference type="GO" id="GO:0004510">
    <property type="term" value="F:tryptophan 5-monooxygenase activity"/>
    <property type="evidence" value="ECO:0007669"/>
    <property type="project" value="TreeGrafter"/>
</dbReference>
<evidence type="ECO:0000313" key="10">
    <source>
        <dbReference type="Proteomes" id="UP000515129"/>
    </source>
</evidence>
<accession>A0A6P6KK77</accession>
<dbReference type="PROSITE" id="PS51410">
    <property type="entry name" value="BH4_AAA_HYDROXYL_2"/>
    <property type="match status" value="1"/>
</dbReference>
<evidence type="ECO:0000313" key="11">
    <source>
        <dbReference type="RefSeq" id="XP_026072673.1"/>
    </source>
</evidence>